<reference evidence="2" key="1">
    <citation type="submission" date="2014-09" db="EMBL/GenBank/DDBJ databases">
        <title>Genome sequence of the luminous mushroom Mycena chlorophos for searching fungal bioluminescence genes.</title>
        <authorList>
            <person name="Tanaka Y."/>
            <person name="Kasuga D."/>
            <person name="Oba Y."/>
            <person name="Hase S."/>
            <person name="Sato K."/>
            <person name="Oba Y."/>
            <person name="Sakakibara Y."/>
        </authorList>
    </citation>
    <scope>NUCLEOTIDE SEQUENCE</scope>
</reference>
<organism evidence="2 3">
    <name type="scientific">Mycena chlorophos</name>
    <name type="common">Agaric fungus</name>
    <name type="synonym">Agaricus chlorophos</name>
    <dbReference type="NCBI Taxonomy" id="658473"/>
    <lineage>
        <taxon>Eukaryota</taxon>
        <taxon>Fungi</taxon>
        <taxon>Dikarya</taxon>
        <taxon>Basidiomycota</taxon>
        <taxon>Agaricomycotina</taxon>
        <taxon>Agaricomycetes</taxon>
        <taxon>Agaricomycetidae</taxon>
        <taxon>Agaricales</taxon>
        <taxon>Marasmiineae</taxon>
        <taxon>Mycenaceae</taxon>
        <taxon>Mycena</taxon>
    </lineage>
</organism>
<feature type="compositionally biased region" description="Basic and acidic residues" evidence="1">
    <location>
        <begin position="170"/>
        <end position="186"/>
    </location>
</feature>
<feature type="region of interest" description="Disordered" evidence="1">
    <location>
        <begin position="170"/>
        <end position="199"/>
    </location>
</feature>
<feature type="compositionally biased region" description="Polar residues" evidence="1">
    <location>
        <begin position="894"/>
        <end position="905"/>
    </location>
</feature>
<feature type="compositionally biased region" description="Basic residues" evidence="1">
    <location>
        <begin position="680"/>
        <end position="690"/>
    </location>
</feature>
<evidence type="ECO:0000313" key="3">
    <source>
        <dbReference type="Proteomes" id="UP000815677"/>
    </source>
</evidence>
<accession>A0ABQ0KV87</accession>
<feature type="compositionally biased region" description="Polar residues" evidence="1">
    <location>
        <begin position="287"/>
        <end position="301"/>
    </location>
</feature>
<feature type="region of interest" description="Disordered" evidence="1">
    <location>
        <begin position="638"/>
        <end position="721"/>
    </location>
</feature>
<sequence length="917" mass="99382">MYPLINLPFSLLQVSDTSGQHEFVSRTNTHSDTSRTVAARKLCVCVVECPFLSARNRPPTPTSLSVYAAHRKTTRSKKNMLVRKDSADKSASVFTPWLKRLHEDPGPPPRRIADHQLYMQHPDHKLKVLAALREEFPKVDADHRLNAMGVVARQLLQHEPQTVRDAIRDEAEEEHREAVADYEDRLNTGPGDLTEDEKDDARENLSAVLGPLLDDLEAYTDMSCVVFCARKKPTGNPEKPYTIDFKSIRSTRAAEGPAQLDFPRGEAVEYQKAVRAFSTWIWKKDGSNGQPIPDTTGSIDHTPSGAATGDGNRSTSTSVNASNSGLTVTTMSTNTSTSTNSTSTNLTSTNSTSTNSTSTNSTSTNSTTTNSTSTSTSTSMNASTSSGPTSTTTGTTTTSSTTNASTNASSASSATSTNALSSSGSSNPPTPNTPNTNTSSTANVEMTGSLGLGTSATSSTNNTSGLTAPEGTVRPNSTETNTDNISGDDVDIAAVVMAQLAERARTWGQDCPMPCNNIVPNAEELLAVKTALEGLGADFLDILPHVARPDYKLPNGLDDDLPPAFCIAEMGNRIGPLVRAYICNPHLDVESRGAFIRRLGVGFEHKLAREEERLKNREVWVEARKQWMRAQRLAGASTWGGADVAMSQTRKTRKRKQMEDGEADYEVEMSEGEDEDGTSKKRRGAAKRARKDAAESANSAGGSVPAKSRPRPKPKLKEKGVALGSTNGEWARTALAQLTRSEWGPEWAGLLAKWMEKEREVDFADAGSKRPANVFRTKDRPKAVPWWVGRGRNGTPPTGNAAEFGEAVWAWWLAVNPQWRVGSDGKTLAQSREQEGGWMELQWLGPNGFQSFLACLVWWGDKVVGKPQHNESWLALVKDMQWVLDTMPCLSAPNTTAEPLSSTKSAHPDPQMSIARA</sequence>
<gene>
    <name evidence="2" type="ORF">MCHLO_00523</name>
</gene>
<name>A0ABQ0KV87_MYCCL</name>
<proteinExistence type="predicted"/>
<feature type="region of interest" description="Disordered" evidence="1">
    <location>
        <begin position="894"/>
        <end position="917"/>
    </location>
</feature>
<dbReference type="EMBL" id="DF838309">
    <property type="protein sequence ID" value="GAT42824.1"/>
    <property type="molecule type" value="Genomic_DNA"/>
</dbReference>
<keyword evidence="3" id="KW-1185">Reference proteome</keyword>
<evidence type="ECO:0000313" key="2">
    <source>
        <dbReference type="EMBL" id="GAT42824.1"/>
    </source>
</evidence>
<protein>
    <submittedName>
        <fullName evidence="2">Uncharacterized protein</fullName>
    </submittedName>
</protein>
<evidence type="ECO:0000256" key="1">
    <source>
        <dbReference type="SAM" id="MobiDB-lite"/>
    </source>
</evidence>
<feature type="compositionally biased region" description="Acidic residues" evidence="1">
    <location>
        <begin position="660"/>
        <end position="676"/>
    </location>
</feature>
<dbReference type="Proteomes" id="UP000815677">
    <property type="component" value="Unassembled WGS sequence"/>
</dbReference>
<feature type="compositionally biased region" description="Polar residues" evidence="1">
    <location>
        <begin position="474"/>
        <end position="485"/>
    </location>
</feature>
<feature type="compositionally biased region" description="Polar residues" evidence="1">
    <location>
        <begin position="311"/>
        <end position="328"/>
    </location>
</feature>
<feature type="compositionally biased region" description="Low complexity" evidence="1">
    <location>
        <begin position="329"/>
        <end position="468"/>
    </location>
</feature>
<feature type="region of interest" description="Disordered" evidence="1">
    <location>
        <begin position="283"/>
        <end position="486"/>
    </location>
</feature>